<dbReference type="RefSeq" id="WP_125014555.1">
    <property type="nucleotide sequence ID" value="NZ_QWEZ01000001.1"/>
</dbReference>
<gene>
    <name evidence="3" type="ORF">D0544_03140</name>
</gene>
<dbReference type="AlphaFoldDB" id="A0A3P3VRI1"/>
<protein>
    <submittedName>
        <fullName evidence="3">F0F1 ATP synthase subunit epsilon</fullName>
    </submittedName>
</protein>
<organism evidence="3 4">
    <name type="scientific">Aestuariirhabdus litorea</name>
    <dbReference type="NCBI Taxonomy" id="2528527"/>
    <lineage>
        <taxon>Bacteria</taxon>
        <taxon>Pseudomonadati</taxon>
        <taxon>Pseudomonadota</taxon>
        <taxon>Gammaproteobacteria</taxon>
        <taxon>Oceanospirillales</taxon>
        <taxon>Aestuariirhabdaceae</taxon>
        <taxon>Aestuariirhabdus</taxon>
    </lineage>
</organism>
<dbReference type="Proteomes" id="UP000280792">
    <property type="component" value="Unassembled WGS sequence"/>
</dbReference>
<dbReference type="SUPFAM" id="SSF51344">
    <property type="entry name" value="Epsilon subunit of F1F0-ATP synthase N-terminal domain"/>
    <property type="match status" value="1"/>
</dbReference>
<evidence type="ECO:0000313" key="4">
    <source>
        <dbReference type="Proteomes" id="UP000280792"/>
    </source>
</evidence>
<dbReference type="InterPro" id="IPR020546">
    <property type="entry name" value="ATP_synth_F1_dsu/esu_N"/>
</dbReference>
<comment type="caution">
    <text evidence="3">The sequence shown here is derived from an EMBL/GenBank/DDBJ whole genome shotgun (WGS) entry which is preliminary data.</text>
</comment>
<feature type="domain" description="ATP synthase F1 complex delta/epsilon subunit N-terminal" evidence="2">
    <location>
        <begin position="5"/>
        <end position="80"/>
    </location>
</feature>
<name>A0A3P3VRI1_9GAMM</name>
<evidence type="ECO:0000313" key="3">
    <source>
        <dbReference type="EMBL" id="RRJ84129.1"/>
    </source>
</evidence>
<dbReference type="Gene3D" id="2.60.15.10">
    <property type="entry name" value="F0F1 ATP synthase delta/epsilon subunit, N-terminal"/>
    <property type="match status" value="1"/>
</dbReference>
<proteinExistence type="predicted"/>
<keyword evidence="1" id="KW-0139">CF(1)</keyword>
<dbReference type="InterPro" id="IPR036771">
    <property type="entry name" value="ATPsynth_dsu/esu_N"/>
</dbReference>
<evidence type="ECO:0000259" key="2">
    <source>
        <dbReference type="Pfam" id="PF02823"/>
    </source>
</evidence>
<sequence length="133" mass="15449">MNCFELQLMDAQQTRVVDSVESFVGSDSSGSFSLWAHHQRFITLLEFGLARYRCRDQTWVYIAMPGALLLFEDNCLQLVSRRFLLDPDYSSISERLTQTLLVEEQALEKARQSLRHMEERVVHELLKNARGLP</sequence>
<dbReference type="GO" id="GO:0015986">
    <property type="term" value="P:proton motive force-driven ATP synthesis"/>
    <property type="evidence" value="ECO:0007669"/>
    <property type="project" value="InterPro"/>
</dbReference>
<dbReference type="EMBL" id="QWEZ01000001">
    <property type="protein sequence ID" value="RRJ84129.1"/>
    <property type="molecule type" value="Genomic_DNA"/>
</dbReference>
<reference evidence="3 4" key="1">
    <citation type="submission" date="2018-08" db="EMBL/GenBank/DDBJ databases">
        <authorList>
            <person name="Khan S.A."/>
        </authorList>
    </citation>
    <scope>NUCLEOTIDE SEQUENCE [LARGE SCALE GENOMIC DNA]</scope>
    <source>
        <strain evidence="3 4">GTF-13</strain>
    </source>
</reference>
<keyword evidence="1" id="KW-0066">ATP synthesis</keyword>
<reference evidence="3 4" key="2">
    <citation type="submission" date="2018-12" db="EMBL/GenBank/DDBJ databases">
        <title>Simiduia agarivorans gen. nov., sp. nov., a marine, agarolytic bacterium isolated from shallow coastal water from Keelung, Taiwan.</title>
        <authorList>
            <person name="Shieh W.Y."/>
        </authorList>
    </citation>
    <scope>NUCLEOTIDE SEQUENCE [LARGE SCALE GENOMIC DNA]</scope>
    <source>
        <strain evidence="3 4">GTF-13</strain>
    </source>
</reference>
<accession>A0A3P3VRI1</accession>
<keyword evidence="4" id="KW-1185">Reference proteome</keyword>
<evidence type="ECO:0000256" key="1">
    <source>
        <dbReference type="ARBA" id="ARBA00023196"/>
    </source>
</evidence>
<dbReference type="GO" id="GO:0045259">
    <property type="term" value="C:proton-transporting ATP synthase complex"/>
    <property type="evidence" value="ECO:0007669"/>
    <property type="project" value="UniProtKB-KW"/>
</dbReference>
<dbReference type="Pfam" id="PF02823">
    <property type="entry name" value="ATP-synt_DE_N"/>
    <property type="match status" value="1"/>
</dbReference>